<keyword evidence="2" id="KW-1185">Reference proteome</keyword>
<dbReference type="Proteomes" id="UP001234297">
    <property type="component" value="Chromosome 3"/>
</dbReference>
<evidence type="ECO:0000313" key="1">
    <source>
        <dbReference type="EMBL" id="KAJ8636009.1"/>
    </source>
</evidence>
<proteinExistence type="predicted"/>
<gene>
    <name evidence="1" type="ORF">MRB53_010276</name>
</gene>
<reference evidence="1 2" key="1">
    <citation type="journal article" date="2022" name="Hortic Res">
        <title>A haplotype resolved chromosomal level avocado genome allows analysis of novel avocado genes.</title>
        <authorList>
            <person name="Nath O."/>
            <person name="Fletcher S.J."/>
            <person name="Hayward A."/>
            <person name="Shaw L.M."/>
            <person name="Masouleh A.K."/>
            <person name="Furtado A."/>
            <person name="Henry R.J."/>
            <person name="Mitter N."/>
        </authorList>
    </citation>
    <scope>NUCLEOTIDE SEQUENCE [LARGE SCALE GENOMIC DNA]</scope>
    <source>
        <strain evidence="2">cv. Hass</strain>
    </source>
</reference>
<sequence length="351" mass="38145">MHATPISSDAVPSVASPLLFVDLSLRRLIFLGVMRGKVSPRHLFPSSFALPLGEMPNEKETATENKGVMRGKVSPRHLFPSSFALPLGEMPNEKETATENKGVMRGKVSPRHLFPSSFALPLGEMPNEKETATENKGVMRGKVSPRHLFPSSFALPLGEMPNEKETATENKGRFQFVTASILVGSTDNHSPEIMRPKKFDSWVAHLCPGFTTSNVVAALRSQSDPDLALDLFRWISQQRGYCPDPLAYLAIIDIIASGKRFSSAESLRASLATLLIKLSENNTMNFRRGLCLQKSGEGYGVCILNKDKDADLSVKIKEGFGPNGLGIISVSDVICSAISLLACVPPSSFSI</sequence>
<dbReference type="EMBL" id="CM056811">
    <property type="protein sequence ID" value="KAJ8636009.1"/>
    <property type="molecule type" value="Genomic_DNA"/>
</dbReference>
<accession>A0ACC2LRD7</accession>
<protein>
    <submittedName>
        <fullName evidence="1">Uncharacterized protein</fullName>
    </submittedName>
</protein>
<evidence type="ECO:0000313" key="2">
    <source>
        <dbReference type="Proteomes" id="UP001234297"/>
    </source>
</evidence>
<name>A0ACC2LRD7_PERAE</name>
<organism evidence="1 2">
    <name type="scientific">Persea americana</name>
    <name type="common">Avocado</name>
    <dbReference type="NCBI Taxonomy" id="3435"/>
    <lineage>
        <taxon>Eukaryota</taxon>
        <taxon>Viridiplantae</taxon>
        <taxon>Streptophyta</taxon>
        <taxon>Embryophyta</taxon>
        <taxon>Tracheophyta</taxon>
        <taxon>Spermatophyta</taxon>
        <taxon>Magnoliopsida</taxon>
        <taxon>Magnoliidae</taxon>
        <taxon>Laurales</taxon>
        <taxon>Lauraceae</taxon>
        <taxon>Persea</taxon>
    </lineage>
</organism>
<comment type="caution">
    <text evidence="1">The sequence shown here is derived from an EMBL/GenBank/DDBJ whole genome shotgun (WGS) entry which is preliminary data.</text>
</comment>